<dbReference type="RefSeq" id="WP_189777309.1">
    <property type="nucleotide sequence ID" value="NZ_JACWEZ010000002.1"/>
</dbReference>
<gene>
    <name evidence="2" type="ORF">IC602_04715</name>
</gene>
<feature type="transmembrane region" description="Helical" evidence="1">
    <location>
        <begin position="96"/>
        <end position="116"/>
    </location>
</feature>
<reference evidence="2 3" key="1">
    <citation type="submission" date="2020-09" db="EMBL/GenBank/DDBJ databases">
        <title>Draft Genome Sequences of Oil-Oxidizing Bacteria Halomonas titanicae, Marinobacter lutaoensis, and Virgibacillus halodenitrificans Isolated from Highly Saline Environments.</title>
        <authorList>
            <person name="Grouzdev D.S."/>
            <person name="Sokolova D.S."/>
            <person name="Semenova E.M."/>
            <person name="Borzenkov I.A."/>
            <person name="Bidzhieva S.K."/>
            <person name="Poltaraus A.B."/>
            <person name="Nazina T.N."/>
        </authorList>
    </citation>
    <scope>NUCLEOTIDE SEQUENCE [LARGE SCALE GENOMIC DNA]</scope>
    <source>
        <strain evidence="2 3">VKM B-3472D</strain>
    </source>
</reference>
<evidence type="ECO:0000256" key="1">
    <source>
        <dbReference type="SAM" id="Phobius"/>
    </source>
</evidence>
<name>A0ABR7VKV6_VIRHA</name>
<keyword evidence="1" id="KW-0812">Transmembrane</keyword>
<feature type="transmembrane region" description="Helical" evidence="1">
    <location>
        <begin position="72"/>
        <end position="89"/>
    </location>
</feature>
<keyword evidence="1" id="KW-1133">Transmembrane helix</keyword>
<keyword evidence="3" id="KW-1185">Reference proteome</keyword>
<evidence type="ECO:0000313" key="3">
    <source>
        <dbReference type="Proteomes" id="UP000621631"/>
    </source>
</evidence>
<sequence length="117" mass="13126">MGFVQVLFLILIWVLPILFLINAYLKMDRDEKQEIKNDIKNPLALFGIGFIIIGLLLFFSGVILTVKKLQHIGAIMVLISWITTSIVSWKRGKTGFITSVVLILLGVMGIAAYSYLI</sequence>
<feature type="transmembrane region" description="Helical" evidence="1">
    <location>
        <begin position="6"/>
        <end position="25"/>
    </location>
</feature>
<organism evidence="2 3">
    <name type="scientific">Virgibacillus halodenitrificans</name>
    <name type="common">Bacillus halodenitrificans</name>
    <dbReference type="NCBI Taxonomy" id="1482"/>
    <lineage>
        <taxon>Bacteria</taxon>
        <taxon>Bacillati</taxon>
        <taxon>Bacillota</taxon>
        <taxon>Bacilli</taxon>
        <taxon>Bacillales</taxon>
        <taxon>Bacillaceae</taxon>
        <taxon>Virgibacillus</taxon>
    </lineage>
</organism>
<dbReference type="Proteomes" id="UP000621631">
    <property type="component" value="Unassembled WGS sequence"/>
</dbReference>
<evidence type="ECO:0000313" key="2">
    <source>
        <dbReference type="EMBL" id="MBD1221901.1"/>
    </source>
</evidence>
<keyword evidence="1" id="KW-0472">Membrane</keyword>
<feature type="transmembrane region" description="Helical" evidence="1">
    <location>
        <begin position="45"/>
        <end position="66"/>
    </location>
</feature>
<protein>
    <submittedName>
        <fullName evidence="2">Fe3+-siderophore ABC transporter permease</fullName>
    </submittedName>
</protein>
<comment type="caution">
    <text evidence="2">The sequence shown here is derived from an EMBL/GenBank/DDBJ whole genome shotgun (WGS) entry which is preliminary data.</text>
</comment>
<dbReference type="EMBL" id="JACWEZ010000002">
    <property type="protein sequence ID" value="MBD1221901.1"/>
    <property type="molecule type" value="Genomic_DNA"/>
</dbReference>
<proteinExistence type="predicted"/>
<accession>A0ABR7VKV6</accession>